<comment type="caution">
    <text evidence="1">The sequence shown here is derived from an EMBL/GenBank/DDBJ whole genome shotgun (WGS) entry which is preliminary data.</text>
</comment>
<evidence type="ECO:0000313" key="1">
    <source>
        <dbReference type="EMBL" id="MDR7276609.1"/>
    </source>
</evidence>
<accession>A0AAE3YQR8</accession>
<reference evidence="1" key="1">
    <citation type="submission" date="2023-07" db="EMBL/GenBank/DDBJ databases">
        <title>Sequencing the genomes of 1000 actinobacteria strains.</title>
        <authorList>
            <person name="Klenk H.-P."/>
        </authorList>
    </citation>
    <scope>NUCLEOTIDE SEQUENCE</scope>
    <source>
        <strain evidence="1">DSM 44707</strain>
    </source>
</reference>
<gene>
    <name evidence="1" type="ORF">J2S41_003387</name>
</gene>
<dbReference type="AlphaFoldDB" id="A0AAE3YQR8"/>
<keyword evidence="2" id="KW-1185">Reference proteome</keyword>
<organism evidence="1 2">
    <name type="scientific">Catenuloplanes atrovinosus</name>
    <dbReference type="NCBI Taxonomy" id="137266"/>
    <lineage>
        <taxon>Bacteria</taxon>
        <taxon>Bacillati</taxon>
        <taxon>Actinomycetota</taxon>
        <taxon>Actinomycetes</taxon>
        <taxon>Micromonosporales</taxon>
        <taxon>Micromonosporaceae</taxon>
        <taxon>Catenuloplanes</taxon>
    </lineage>
</organism>
<name>A0AAE3YQR8_9ACTN</name>
<dbReference type="EMBL" id="JAVDYB010000001">
    <property type="protein sequence ID" value="MDR7276609.1"/>
    <property type="molecule type" value="Genomic_DNA"/>
</dbReference>
<proteinExistence type="predicted"/>
<protein>
    <submittedName>
        <fullName evidence="1">Uncharacterized protein</fullName>
    </submittedName>
</protein>
<dbReference type="RefSeq" id="WP_310368831.1">
    <property type="nucleotide sequence ID" value="NZ_JAVDYB010000001.1"/>
</dbReference>
<evidence type="ECO:0000313" key="2">
    <source>
        <dbReference type="Proteomes" id="UP001183643"/>
    </source>
</evidence>
<sequence length="127" mass="13886">MSSGTPTVRVRGLVVPELLLHLLQRGAWRHPGEKALARTIPWFADELDFLATVHDMEWESCALDHLVEDETTAQIFSLARGGSTVPVSPPRLDVDKAFFIAVARYAGDDTAVALDYRTNASDPSPLG</sequence>
<dbReference type="Proteomes" id="UP001183643">
    <property type="component" value="Unassembled WGS sequence"/>
</dbReference>